<sequence length="216" mass="23135">MKTYRSTLCAVLLFALPTATLAASNTDLSVKGTLTPIACTPLLSNSGLVDFGKISRHDLNADRPTRLRDQTLELTIQCIAPARFALLMHDNRDGSATVNSEIYYGLNHDQSANKIGLYALHFDPAHTVVDELSQVYRTDSTTGGKAWSASNSRSIPIGARSYLGFTDMAGSNAGPIAIQRLTSQVTLETVIAPTAGLDLSTDIQLDGSATLDMVYL</sequence>
<dbReference type="Proteomes" id="UP001299876">
    <property type="component" value="Unassembled WGS sequence"/>
</dbReference>
<reference evidence="2 3" key="1">
    <citation type="submission" date="2022-02" db="EMBL/GenBank/DDBJ databases">
        <title>Comparative genomics of the first Antarctic Pseudomonas spp. capable of biotransforming 2,4,6-Trinitrotoluene.</title>
        <authorList>
            <person name="Cabrera M.A."/>
            <person name="Marquez S.L."/>
            <person name="Perez-Donoso J.M."/>
        </authorList>
    </citation>
    <scope>NUCLEOTIDE SEQUENCE [LARGE SCALE GENOMIC DNA]</scope>
    <source>
        <strain evidence="2 3">TNT19</strain>
    </source>
</reference>
<protein>
    <submittedName>
        <fullName evidence="2">DUF1120 domain-containing protein</fullName>
    </submittedName>
</protein>
<feature type="signal peptide" evidence="1">
    <location>
        <begin position="1"/>
        <end position="22"/>
    </location>
</feature>
<dbReference type="InterPro" id="IPR010546">
    <property type="entry name" value="DUF1120"/>
</dbReference>
<feature type="chain" id="PRO_5045130400" evidence="1">
    <location>
        <begin position="23"/>
        <end position="216"/>
    </location>
</feature>
<gene>
    <name evidence="2" type="ORF">L9059_16920</name>
</gene>
<dbReference type="RefSeq" id="WP_247292123.1">
    <property type="nucleotide sequence ID" value="NZ_JAKNRW010000013.1"/>
</dbReference>
<organism evidence="2 3">
    <name type="scientific">Pseudomonas violetae</name>
    <dbReference type="NCBI Taxonomy" id="2915813"/>
    <lineage>
        <taxon>Bacteria</taxon>
        <taxon>Pseudomonadati</taxon>
        <taxon>Pseudomonadota</taxon>
        <taxon>Gammaproteobacteria</taxon>
        <taxon>Pseudomonadales</taxon>
        <taxon>Pseudomonadaceae</taxon>
        <taxon>Pseudomonas</taxon>
    </lineage>
</organism>
<dbReference type="Pfam" id="PF06551">
    <property type="entry name" value="DUF1120"/>
    <property type="match status" value="1"/>
</dbReference>
<keyword evidence="1" id="KW-0732">Signal</keyword>
<evidence type="ECO:0000313" key="2">
    <source>
        <dbReference type="EMBL" id="MCK1791840.1"/>
    </source>
</evidence>
<name>A0ABT0F1F0_9PSED</name>
<evidence type="ECO:0000313" key="3">
    <source>
        <dbReference type="Proteomes" id="UP001299876"/>
    </source>
</evidence>
<dbReference type="EMBL" id="JAKNRW010000013">
    <property type="protein sequence ID" value="MCK1791840.1"/>
    <property type="molecule type" value="Genomic_DNA"/>
</dbReference>
<comment type="caution">
    <text evidence="2">The sequence shown here is derived from an EMBL/GenBank/DDBJ whole genome shotgun (WGS) entry which is preliminary data.</text>
</comment>
<proteinExistence type="predicted"/>
<evidence type="ECO:0000256" key="1">
    <source>
        <dbReference type="SAM" id="SignalP"/>
    </source>
</evidence>
<keyword evidence="3" id="KW-1185">Reference proteome</keyword>
<accession>A0ABT0F1F0</accession>